<sequence length="357" mass="39418">MALGARRLDLRGAPMLLHLGQRPGALQAAGCVHARDTQNAAVCVKAERDFTDPAKHAVVELKKIEVSKSMKSRVQMTLIFSVLLEELHVAAALQLSPDHFNGASRNTSASASACTIQVGAQGKKELLPEMKLGTCFPSFLFYGRRVDRATPGRKLQLEASPAVRGQPAEGQGLMEELQDSSMPTAAGGPAGKEDAAQLIHCRKLVGCNQHTENLHRGISTERTITCLKGRQSALAALEVVHSTEQLLSLITEALPAFLLKKIHNEKQQQFLKAVNRKKMTKIQVGFNPFSEAEFTMELCAKKWKRLLLSKIHLPLRTYRTFILVFTQGEKKVVHIECNMGREGECSKVHNIDDEWIL</sequence>
<proteinExistence type="predicted"/>
<organism evidence="1 2">
    <name type="scientific">Anas platyrhynchos</name>
    <name type="common">Mallard</name>
    <name type="synonym">Anas boschas</name>
    <dbReference type="NCBI Taxonomy" id="8839"/>
    <lineage>
        <taxon>Eukaryota</taxon>
        <taxon>Metazoa</taxon>
        <taxon>Chordata</taxon>
        <taxon>Craniata</taxon>
        <taxon>Vertebrata</taxon>
        <taxon>Euteleostomi</taxon>
        <taxon>Archelosauria</taxon>
        <taxon>Archosauria</taxon>
        <taxon>Dinosauria</taxon>
        <taxon>Saurischia</taxon>
        <taxon>Theropoda</taxon>
        <taxon>Coelurosauria</taxon>
        <taxon>Aves</taxon>
        <taxon>Neognathae</taxon>
        <taxon>Galloanserae</taxon>
        <taxon>Anseriformes</taxon>
        <taxon>Anatidae</taxon>
        <taxon>Anatinae</taxon>
        <taxon>Anas</taxon>
    </lineage>
</organism>
<evidence type="ECO:0000313" key="2">
    <source>
        <dbReference type="Proteomes" id="UP000296049"/>
    </source>
</evidence>
<dbReference type="AlphaFoldDB" id="R0L4X4"/>
<dbReference type="Proteomes" id="UP000296049">
    <property type="component" value="Unassembled WGS sequence"/>
</dbReference>
<name>R0L4X4_ANAPL</name>
<protein>
    <submittedName>
        <fullName evidence="1">Uncharacterized protein</fullName>
    </submittedName>
</protein>
<reference evidence="2" key="1">
    <citation type="journal article" date="2013" name="Nat. Genet.">
        <title>The duck genome and transcriptome provide insight into an avian influenza virus reservoir species.</title>
        <authorList>
            <person name="Huang Y."/>
            <person name="Li Y."/>
            <person name="Burt D.W."/>
            <person name="Chen H."/>
            <person name="Zhang Y."/>
            <person name="Qian W."/>
            <person name="Kim H."/>
            <person name="Gan S."/>
            <person name="Zhao Y."/>
            <person name="Li J."/>
            <person name="Yi K."/>
            <person name="Feng H."/>
            <person name="Zhu P."/>
            <person name="Li B."/>
            <person name="Liu Q."/>
            <person name="Fairley S."/>
            <person name="Magor K.E."/>
            <person name="Du Z."/>
            <person name="Hu X."/>
            <person name="Goodman L."/>
            <person name="Tafer H."/>
            <person name="Vignal A."/>
            <person name="Lee T."/>
            <person name="Kim K.W."/>
            <person name="Sheng Z."/>
            <person name="An Y."/>
            <person name="Searle S."/>
            <person name="Herrero J."/>
            <person name="Groenen M.A."/>
            <person name="Crooijmans R.P."/>
            <person name="Faraut T."/>
            <person name="Cai Q."/>
            <person name="Webster R.G."/>
            <person name="Aldridge J.R."/>
            <person name="Warren W.C."/>
            <person name="Bartschat S."/>
            <person name="Kehr S."/>
            <person name="Marz M."/>
            <person name="Stadler P.F."/>
            <person name="Smith J."/>
            <person name="Kraus R.H."/>
            <person name="Zhao Y."/>
            <person name="Ren L."/>
            <person name="Fei J."/>
            <person name="Morisson M."/>
            <person name="Kaiser P."/>
            <person name="Griffin D.K."/>
            <person name="Rao M."/>
            <person name="Pitel F."/>
            <person name="Wang J."/>
            <person name="Li N."/>
        </authorList>
    </citation>
    <scope>NUCLEOTIDE SEQUENCE [LARGE SCALE GENOMIC DNA]</scope>
</reference>
<accession>R0L4X4</accession>
<dbReference type="EMBL" id="KB743176">
    <property type="protein sequence ID" value="EOB00659.1"/>
    <property type="molecule type" value="Genomic_DNA"/>
</dbReference>
<keyword evidence="2" id="KW-1185">Reference proteome</keyword>
<evidence type="ECO:0000313" key="1">
    <source>
        <dbReference type="EMBL" id="EOB00659.1"/>
    </source>
</evidence>
<gene>
    <name evidence="1" type="ORF">Anapl_02514</name>
</gene>